<dbReference type="EMBL" id="JAKNSF020000082">
    <property type="protein sequence ID" value="KAK7719088.1"/>
    <property type="molecule type" value="Genomic_DNA"/>
</dbReference>
<feature type="compositionally biased region" description="Polar residues" evidence="1">
    <location>
        <begin position="271"/>
        <end position="292"/>
    </location>
</feature>
<feature type="compositionally biased region" description="Polar residues" evidence="1">
    <location>
        <begin position="338"/>
        <end position="349"/>
    </location>
</feature>
<feature type="compositionally biased region" description="Polar residues" evidence="1">
    <location>
        <begin position="242"/>
        <end position="256"/>
    </location>
</feature>
<feature type="region of interest" description="Disordered" evidence="1">
    <location>
        <begin position="271"/>
        <end position="367"/>
    </location>
</feature>
<feature type="region of interest" description="Disordered" evidence="1">
    <location>
        <begin position="500"/>
        <end position="617"/>
    </location>
</feature>
<dbReference type="Proteomes" id="UP001430848">
    <property type="component" value="Unassembled WGS sequence"/>
</dbReference>
<feature type="region of interest" description="Disordered" evidence="1">
    <location>
        <begin position="150"/>
        <end position="257"/>
    </location>
</feature>
<name>A0ABR1NXH7_DIAER</name>
<keyword evidence="3" id="KW-1185">Reference proteome</keyword>
<evidence type="ECO:0000256" key="1">
    <source>
        <dbReference type="SAM" id="MobiDB-lite"/>
    </source>
</evidence>
<comment type="caution">
    <text evidence="2">The sequence shown here is derived from an EMBL/GenBank/DDBJ whole genome shotgun (WGS) entry which is preliminary data.</text>
</comment>
<protein>
    <submittedName>
        <fullName evidence="2">Uncharacterized protein</fullName>
    </submittedName>
</protein>
<accession>A0ABR1NXH7</accession>
<reference evidence="2 3" key="1">
    <citation type="submission" date="2024-02" db="EMBL/GenBank/DDBJ databases">
        <title>De novo assembly and annotation of 12 fungi associated with fruit tree decline syndrome in Ontario, Canada.</title>
        <authorList>
            <person name="Sulman M."/>
            <person name="Ellouze W."/>
            <person name="Ilyukhin E."/>
        </authorList>
    </citation>
    <scope>NUCLEOTIDE SEQUENCE [LARGE SCALE GENOMIC DNA]</scope>
    <source>
        <strain evidence="2 3">M169</strain>
    </source>
</reference>
<evidence type="ECO:0000313" key="3">
    <source>
        <dbReference type="Proteomes" id="UP001430848"/>
    </source>
</evidence>
<feature type="region of interest" description="Disordered" evidence="1">
    <location>
        <begin position="388"/>
        <end position="421"/>
    </location>
</feature>
<feature type="compositionally biased region" description="Acidic residues" evidence="1">
    <location>
        <begin position="584"/>
        <end position="598"/>
    </location>
</feature>
<feature type="compositionally biased region" description="Polar residues" evidence="1">
    <location>
        <begin position="599"/>
        <end position="617"/>
    </location>
</feature>
<organism evidence="2 3">
    <name type="scientific">Diaporthe eres</name>
    <name type="common">Phomopsis oblonga</name>
    <dbReference type="NCBI Taxonomy" id="83184"/>
    <lineage>
        <taxon>Eukaryota</taxon>
        <taxon>Fungi</taxon>
        <taxon>Dikarya</taxon>
        <taxon>Ascomycota</taxon>
        <taxon>Pezizomycotina</taxon>
        <taxon>Sordariomycetes</taxon>
        <taxon>Sordariomycetidae</taxon>
        <taxon>Diaporthales</taxon>
        <taxon>Diaporthaceae</taxon>
        <taxon>Diaporthe</taxon>
        <taxon>Diaporthe eres species complex</taxon>
    </lineage>
</organism>
<sequence length="617" mass="66142">MASQVIRLLKQSGDLAVREANDSLRIPGFKQLEVGGCKTTVDMDVDPEVFVMLEPIQLMGKRVILTNDIRKSARRLRSVFTATMSFFQWRLPNGEKTLRENGIENIPGHIFEGIKASLAQTDKHFLRFSAAAIKRCLLLFTKSFLPHTKWAPPIGKGNTTARDSARTPSPPVIDLTEDSPSPVARIHSEVEAAPTASDIPVPSASTRGGRGRGRGAIGPRGGSSAIRGRGGKKAGPTRDDTNIPTRASEPTTSDRNTAALGLIELSCASSTRSAGGAPANSTSVDLQPQKPVQQPGAPVMPSDVSAQPPKRARPAVTKAKPSYLATLDKPTNVDDSRNTSPQNLSQSAGPGQGRVPSTALASMRGQGLAAEATLGKHPRAQPDLVAQYHSRPTRFRKCQPKPQPRPQPKQAHDSPAGGSEAMERMNGYLAGVKAIMDSEAEQHRVVAASEEILAIQVNLLRERVRNFEQEKQALLDMQRRQLRPGLVTMKMTPRVQERVNQLFGPGGNGPRSSNRGSPAGPQTSKSIAELPNAPLPKNQIPMEADGSVPPMGLFRRSTGRQDSNGSSNRSSNRSSNMTLVASSEPEDDDGDATEESDVATESSWAPTESSWASTIPP</sequence>
<gene>
    <name evidence="2" type="ORF">SLS63_010238</name>
</gene>
<feature type="compositionally biased region" description="Low complexity" evidence="1">
    <location>
        <begin position="563"/>
        <end position="576"/>
    </location>
</feature>
<evidence type="ECO:0000313" key="2">
    <source>
        <dbReference type="EMBL" id="KAK7719088.1"/>
    </source>
</evidence>
<proteinExistence type="predicted"/>